<dbReference type="AlphaFoldDB" id="U5D115"/>
<dbReference type="EMBL" id="KI392485">
    <property type="protein sequence ID" value="ERN16119.1"/>
    <property type="molecule type" value="Genomic_DNA"/>
</dbReference>
<evidence type="ECO:0000313" key="2">
    <source>
        <dbReference type="EMBL" id="ERN16119.1"/>
    </source>
</evidence>
<dbReference type="Gramene" id="ERN16119">
    <property type="protein sequence ID" value="ERN16119"/>
    <property type="gene ID" value="AMTR_s00030p00198310"/>
</dbReference>
<protein>
    <submittedName>
        <fullName evidence="2">Uncharacterized protein</fullName>
    </submittedName>
</protein>
<keyword evidence="3" id="KW-1185">Reference proteome</keyword>
<evidence type="ECO:0000256" key="1">
    <source>
        <dbReference type="SAM" id="MobiDB-lite"/>
    </source>
</evidence>
<feature type="region of interest" description="Disordered" evidence="1">
    <location>
        <begin position="21"/>
        <end position="47"/>
    </location>
</feature>
<proteinExistence type="predicted"/>
<dbReference type="HOGENOM" id="CLU_2625250_0_0_1"/>
<accession>U5D115</accession>
<reference evidence="3" key="1">
    <citation type="journal article" date="2013" name="Science">
        <title>The Amborella genome and the evolution of flowering plants.</title>
        <authorList>
            <consortium name="Amborella Genome Project"/>
        </authorList>
    </citation>
    <scope>NUCLEOTIDE SEQUENCE [LARGE SCALE GENOMIC DNA]</scope>
</reference>
<organism evidence="2 3">
    <name type="scientific">Amborella trichopoda</name>
    <dbReference type="NCBI Taxonomy" id="13333"/>
    <lineage>
        <taxon>Eukaryota</taxon>
        <taxon>Viridiplantae</taxon>
        <taxon>Streptophyta</taxon>
        <taxon>Embryophyta</taxon>
        <taxon>Tracheophyta</taxon>
        <taxon>Spermatophyta</taxon>
        <taxon>Magnoliopsida</taxon>
        <taxon>Amborellales</taxon>
        <taxon>Amborellaceae</taxon>
        <taxon>Amborella</taxon>
    </lineage>
</organism>
<name>U5D115_AMBTC</name>
<evidence type="ECO:0000313" key="3">
    <source>
        <dbReference type="Proteomes" id="UP000017836"/>
    </source>
</evidence>
<sequence>MDVIKEEGVILDETSESLMVNPCNGNEAIPKTVPDSRRKGDTNNIEDLELSAGRDGTTKGNAGELVAAEVHIAPAHRV</sequence>
<gene>
    <name evidence="2" type="ORF">AMTR_s00030p00198310</name>
</gene>
<dbReference type="Proteomes" id="UP000017836">
    <property type="component" value="Unassembled WGS sequence"/>
</dbReference>